<sequence length="492" mass="53948">MIRAFNMVTKEDIKTALPSTCSVVVPDLEREVNEVVDRWSEAGISHPYAIVTPNTEDDIIATIQYARRNGLKIVPVNGGHGAFVPINRKTIYLDMKIFKDVVLDEEKEEVRIGGGCVAGDVLGALTERGWYTLTPNSNPVGMIGAILGGGSGSLNALHGFTIDHVKSITIIPFSSPSAEHSSSLRSIMLTPSSRGEEKSLFNVLCGAGHGLGIITSLTLRAWKIQSLNLTHNSIWTRRLLFPASEIPTAAQLYTSLLPPPPALSPVLAFLRAPPSAPNPGLPLIMLALSYFGPAADAEKAVKCTYGEVENKATSVFTTLTPWSNMNAAAVPLNVHGGFKEYHGCLVKEVDGSSVEDSFEKWKEFTEDVQGRGRSYVVIGSWDTERLEGNAGEEDEKFFSPRGNGVFVQCTPWYVDLEGKGWADGFGKAVVECMRCRDTKEGRRRWAFANNVAAGQDMREVYSEEQLEKIRRVKQVWDRGNVGWSPVMDGWEE</sequence>
<keyword evidence="8" id="KW-1185">Reference proteome</keyword>
<dbReference type="Proteomes" id="UP000800200">
    <property type="component" value="Unassembled WGS sequence"/>
</dbReference>
<dbReference type="EMBL" id="ML994644">
    <property type="protein sequence ID" value="KAF2183135.1"/>
    <property type="molecule type" value="Genomic_DNA"/>
</dbReference>
<evidence type="ECO:0000256" key="2">
    <source>
        <dbReference type="ARBA" id="ARBA00005466"/>
    </source>
</evidence>
<accession>A0A6A6DWH3</accession>
<evidence type="ECO:0000256" key="3">
    <source>
        <dbReference type="ARBA" id="ARBA00022630"/>
    </source>
</evidence>
<name>A0A6A6DWH3_9PEZI</name>
<dbReference type="Gene3D" id="3.40.462.20">
    <property type="match status" value="1"/>
</dbReference>
<dbReference type="PANTHER" id="PTHR42973:SF39">
    <property type="entry name" value="FAD-BINDING PCMH-TYPE DOMAIN-CONTAINING PROTEIN"/>
    <property type="match status" value="1"/>
</dbReference>
<evidence type="ECO:0000256" key="4">
    <source>
        <dbReference type="ARBA" id="ARBA00022827"/>
    </source>
</evidence>
<evidence type="ECO:0000256" key="1">
    <source>
        <dbReference type="ARBA" id="ARBA00001974"/>
    </source>
</evidence>
<evidence type="ECO:0000256" key="5">
    <source>
        <dbReference type="ARBA" id="ARBA00023002"/>
    </source>
</evidence>
<comment type="cofactor">
    <cofactor evidence="1">
        <name>FAD</name>
        <dbReference type="ChEBI" id="CHEBI:57692"/>
    </cofactor>
</comment>
<dbReference type="GO" id="GO:0071949">
    <property type="term" value="F:FAD binding"/>
    <property type="evidence" value="ECO:0007669"/>
    <property type="project" value="InterPro"/>
</dbReference>
<proteinExistence type="inferred from homology"/>
<evidence type="ECO:0000313" key="7">
    <source>
        <dbReference type="EMBL" id="KAF2183135.1"/>
    </source>
</evidence>
<dbReference type="PROSITE" id="PS51387">
    <property type="entry name" value="FAD_PCMH"/>
    <property type="match status" value="1"/>
</dbReference>
<reference evidence="7" key="1">
    <citation type="journal article" date="2020" name="Stud. Mycol.">
        <title>101 Dothideomycetes genomes: a test case for predicting lifestyles and emergence of pathogens.</title>
        <authorList>
            <person name="Haridas S."/>
            <person name="Albert R."/>
            <person name="Binder M."/>
            <person name="Bloem J."/>
            <person name="Labutti K."/>
            <person name="Salamov A."/>
            <person name="Andreopoulos B."/>
            <person name="Baker S."/>
            <person name="Barry K."/>
            <person name="Bills G."/>
            <person name="Bluhm B."/>
            <person name="Cannon C."/>
            <person name="Castanera R."/>
            <person name="Culley D."/>
            <person name="Daum C."/>
            <person name="Ezra D."/>
            <person name="Gonzalez J."/>
            <person name="Henrissat B."/>
            <person name="Kuo A."/>
            <person name="Liang C."/>
            <person name="Lipzen A."/>
            <person name="Lutzoni F."/>
            <person name="Magnuson J."/>
            <person name="Mondo S."/>
            <person name="Nolan M."/>
            <person name="Ohm R."/>
            <person name="Pangilinan J."/>
            <person name="Park H.-J."/>
            <person name="Ramirez L."/>
            <person name="Alfaro M."/>
            <person name="Sun H."/>
            <person name="Tritt A."/>
            <person name="Yoshinaga Y."/>
            <person name="Zwiers L.-H."/>
            <person name="Turgeon B."/>
            <person name="Goodwin S."/>
            <person name="Spatafora J."/>
            <person name="Crous P."/>
            <person name="Grigoriev I."/>
        </authorList>
    </citation>
    <scope>NUCLEOTIDE SEQUENCE</scope>
    <source>
        <strain evidence="7">CBS 207.26</strain>
    </source>
</reference>
<evidence type="ECO:0000259" key="6">
    <source>
        <dbReference type="PROSITE" id="PS51387"/>
    </source>
</evidence>
<dbReference type="Pfam" id="PF01565">
    <property type="entry name" value="FAD_binding_4"/>
    <property type="match status" value="1"/>
</dbReference>
<evidence type="ECO:0000313" key="8">
    <source>
        <dbReference type="Proteomes" id="UP000800200"/>
    </source>
</evidence>
<dbReference type="InterPro" id="IPR016166">
    <property type="entry name" value="FAD-bd_PCMH"/>
</dbReference>
<keyword evidence="5" id="KW-0560">Oxidoreductase</keyword>
<dbReference type="InterPro" id="IPR006094">
    <property type="entry name" value="Oxid_FAD_bind_N"/>
</dbReference>
<comment type="similarity">
    <text evidence="2">Belongs to the oxygen-dependent FAD-linked oxidoreductase family.</text>
</comment>
<dbReference type="SUPFAM" id="SSF56176">
    <property type="entry name" value="FAD-binding/transporter-associated domain-like"/>
    <property type="match status" value="1"/>
</dbReference>
<protein>
    <submittedName>
        <fullName evidence="7">FAD-binding domain-containing protein</fullName>
    </submittedName>
</protein>
<dbReference type="Gene3D" id="3.30.465.10">
    <property type="match status" value="1"/>
</dbReference>
<gene>
    <name evidence="7" type="ORF">K469DRAFT_751716</name>
</gene>
<keyword evidence="3" id="KW-0285">Flavoprotein</keyword>
<dbReference type="AlphaFoldDB" id="A0A6A6DWH3"/>
<dbReference type="InterPro" id="IPR036318">
    <property type="entry name" value="FAD-bd_PCMH-like_sf"/>
</dbReference>
<organism evidence="7 8">
    <name type="scientific">Zopfia rhizophila CBS 207.26</name>
    <dbReference type="NCBI Taxonomy" id="1314779"/>
    <lineage>
        <taxon>Eukaryota</taxon>
        <taxon>Fungi</taxon>
        <taxon>Dikarya</taxon>
        <taxon>Ascomycota</taxon>
        <taxon>Pezizomycotina</taxon>
        <taxon>Dothideomycetes</taxon>
        <taxon>Dothideomycetes incertae sedis</taxon>
        <taxon>Zopfiaceae</taxon>
        <taxon>Zopfia</taxon>
    </lineage>
</organism>
<keyword evidence="4" id="KW-0274">FAD</keyword>
<dbReference type="GO" id="GO:0016491">
    <property type="term" value="F:oxidoreductase activity"/>
    <property type="evidence" value="ECO:0007669"/>
    <property type="project" value="UniProtKB-KW"/>
</dbReference>
<dbReference type="PANTHER" id="PTHR42973">
    <property type="entry name" value="BINDING OXIDOREDUCTASE, PUTATIVE (AFU_ORTHOLOGUE AFUA_1G17690)-RELATED"/>
    <property type="match status" value="1"/>
</dbReference>
<dbReference type="InterPro" id="IPR050416">
    <property type="entry name" value="FAD-linked_Oxidoreductase"/>
</dbReference>
<feature type="domain" description="FAD-binding PCMH-type" evidence="6">
    <location>
        <begin position="43"/>
        <end position="224"/>
    </location>
</feature>
<dbReference type="OrthoDB" id="415825at2759"/>
<dbReference type="InterPro" id="IPR016169">
    <property type="entry name" value="FAD-bd_PCMH_sub2"/>
</dbReference>